<dbReference type="Proteomes" id="UP000823749">
    <property type="component" value="Chromosome 4"/>
</dbReference>
<reference evidence="1" key="1">
    <citation type="submission" date="2020-08" db="EMBL/GenBank/DDBJ databases">
        <title>Plant Genome Project.</title>
        <authorList>
            <person name="Zhang R.-G."/>
        </authorList>
    </citation>
    <scope>NUCLEOTIDE SEQUENCE</scope>
    <source>
        <strain evidence="1">WSP0</strain>
        <tissue evidence="1">Leaf</tissue>
    </source>
</reference>
<comment type="caution">
    <text evidence="1">The sequence shown here is derived from an EMBL/GenBank/DDBJ whole genome shotgun (WGS) entry which is preliminary data.</text>
</comment>
<accession>A0AAV6KJ19</accession>
<evidence type="ECO:0000313" key="1">
    <source>
        <dbReference type="EMBL" id="KAG5552317.1"/>
    </source>
</evidence>
<name>A0AAV6KJ19_9ERIC</name>
<dbReference type="AlphaFoldDB" id="A0AAV6KJ19"/>
<protein>
    <submittedName>
        <fullName evidence="1">Uncharacterized protein</fullName>
    </submittedName>
</protein>
<organism evidence="1 2">
    <name type="scientific">Rhododendron griersonianum</name>
    <dbReference type="NCBI Taxonomy" id="479676"/>
    <lineage>
        <taxon>Eukaryota</taxon>
        <taxon>Viridiplantae</taxon>
        <taxon>Streptophyta</taxon>
        <taxon>Embryophyta</taxon>
        <taxon>Tracheophyta</taxon>
        <taxon>Spermatophyta</taxon>
        <taxon>Magnoliopsida</taxon>
        <taxon>eudicotyledons</taxon>
        <taxon>Gunneridae</taxon>
        <taxon>Pentapetalae</taxon>
        <taxon>asterids</taxon>
        <taxon>Ericales</taxon>
        <taxon>Ericaceae</taxon>
        <taxon>Ericoideae</taxon>
        <taxon>Rhodoreae</taxon>
        <taxon>Rhododendron</taxon>
    </lineage>
</organism>
<sequence>MAPRKLIALGVGVASSTPPRGVTPGVYAAAGVAPAIGVALPIVAGVSSHLDLCRLGVGVASLASLGVASQVIPAEVAPGVTPPADRVTSESAKRPGVGVSSHLFLLESEGVASPITLPGVGVTSHLPIPRVESGKSQSDLAFFTALLSSCD</sequence>
<keyword evidence="2" id="KW-1185">Reference proteome</keyword>
<dbReference type="EMBL" id="JACTNZ010000004">
    <property type="protein sequence ID" value="KAG5552317.1"/>
    <property type="molecule type" value="Genomic_DNA"/>
</dbReference>
<proteinExistence type="predicted"/>
<evidence type="ECO:0000313" key="2">
    <source>
        <dbReference type="Proteomes" id="UP000823749"/>
    </source>
</evidence>
<gene>
    <name evidence="1" type="ORF">RHGRI_010409</name>
</gene>